<gene>
    <name evidence="5" type="ORF">KYN89_05805</name>
</gene>
<keyword evidence="3" id="KW-0812">Transmembrane</keyword>
<keyword evidence="3" id="KW-1133">Transmembrane helix</keyword>
<dbReference type="Proteomes" id="UP000759298">
    <property type="component" value="Unassembled WGS sequence"/>
</dbReference>
<dbReference type="EMBL" id="JAHWXP010000002">
    <property type="protein sequence ID" value="MBY8336555.1"/>
    <property type="molecule type" value="Genomic_DNA"/>
</dbReference>
<comment type="caution">
    <text evidence="5">The sequence shown here is derived from an EMBL/GenBank/DDBJ whole genome shotgun (WGS) entry which is preliminary data.</text>
</comment>
<organism evidence="5 6">
    <name type="scientific">Alteriqipengyuania abyssalis</name>
    <dbReference type="NCBI Taxonomy" id="2860200"/>
    <lineage>
        <taxon>Bacteria</taxon>
        <taxon>Pseudomonadati</taxon>
        <taxon>Pseudomonadota</taxon>
        <taxon>Alphaproteobacteria</taxon>
        <taxon>Sphingomonadales</taxon>
        <taxon>Erythrobacteraceae</taxon>
        <taxon>Alteriqipengyuania</taxon>
    </lineage>
</organism>
<sequence length="356" mass="39002">MEKKPKEPGGCCLVQMIFVLALTILAYNLYHGVWPDLRHHLLDKADLAFTFRNDVEVRGPIAYGRHEDQVLTITRSEAARSDAALPVLVFFHGGSWANGSPEAYGFIGRNFAPRGFVVVNAGYRLVPEGRYPAMLADSAAAVKWTAQNIARYGGDPDQIYLMGHSAGAYNAVMLGLNRRWTRRLGLPDDTIDGVIGLAGPYDFLPLEGEGMKNAFGEAKPLAATQPIRFARKDAPPMLLITGADDEQVSPDNVRKLYDALAAKGAPVRRVVLEDIGHITLVMGLAKPFDYDRRVKDEVSGFLREQIRDAARERVRSERRAREMAATRDADSPPTREVRDPAPPAAQASGDIQPAGG</sequence>
<dbReference type="PANTHER" id="PTHR48081:SF33">
    <property type="entry name" value="KYNURENINE FORMAMIDASE"/>
    <property type="match status" value="1"/>
</dbReference>
<proteinExistence type="predicted"/>
<protein>
    <submittedName>
        <fullName evidence="5">Alpha/beta hydrolase</fullName>
    </submittedName>
</protein>
<dbReference type="PANTHER" id="PTHR48081">
    <property type="entry name" value="AB HYDROLASE SUPERFAMILY PROTEIN C4A8.06C"/>
    <property type="match status" value="1"/>
</dbReference>
<accession>A0ABS7PBX7</accession>
<dbReference type="RefSeq" id="WP_222824234.1">
    <property type="nucleotide sequence ID" value="NZ_JAHWXP010000002.1"/>
</dbReference>
<reference evidence="5 6" key="1">
    <citation type="submission" date="2021-07" db="EMBL/GenBank/DDBJ databases">
        <title>Alteriqipengyuania abyssalis NZ-12B nov, sp.nov isolated from deep sea sponge in pacific ocean.</title>
        <authorList>
            <person name="Tareen S."/>
            <person name="Wink J."/>
        </authorList>
    </citation>
    <scope>NUCLEOTIDE SEQUENCE [LARGE SCALE GENOMIC DNA]</scope>
    <source>
        <strain evidence="5 6">NZ-12B</strain>
    </source>
</reference>
<name>A0ABS7PBX7_9SPHN</name>
<evidence type="ECO:0000313" key="6">
    <source>
        <dbReference type="Proteomes" id="UP000759298"/>
    </source>
</evidence>
<dbReference type="Gene3D" id="3.40.50.1820">
    <property type="entry name" value="alpha/beta hydrolase"/>
    <property type="match status" value="1"/>
</dbReference>
<evidence type="ECO:0000256" key="3">
    <source>
        <dbReference type="SAM" id="Phobius"/>
    </source>
</evidence>
<dbReference type="SUPFAM" id="SSF53474">
    <property type="entry name" value="alpha/beta-Hydrolases"/>
    <property type="match status" value="1"/>
</dbReference>
<feature type="transmembrane region" description="Helical" evidence="3">
    <location>
        <begin position="12"/>
        <end position="30"/>
    </location>
</feature>
<feature type="domain" description="BD-FAE-like" evidence="4">
    <location>
        <begin position="81"/>
        <end position="260"/>
    </location>
</feature>
<dbReference type="InterPro" id="IPR029058">
    <property type="entry name" value="AB_hydrolase_fold"/>
</dbReference>
<dbReference type="GO" id="GO:0016787">
    <property type="term" value="F:hydrolase activity"/>
    <property type="evidence" value="ECO:0007669"/>
    <property type="project" value="UniProtKB-KW"/>
</dbReference>
<feature type="compositionally biased region" description="Basic and acidic residues" evidence="2">
    <location>
        <begin position="312"/>
        <end position="339"/>
    </location>
</feature>
<dbReference type="Pfam" id="PF20434">
    <property type="entry name" value="BD-FAE"/>
    <property type="match status" value="1"/>
</dbReference>
<keyword evidence="3" id="KW-0472">Membrane</keyword>
<evidence type="ECO:0000256" key="1">
    <source>
        <dbReference type="ARBA" id="ARBA00022801"/>
    </source>
</evidence>
<evidence type="ECO:0000256" key="2">
    <source>
        <dbReference type="SAM" id="MobiDB-lite"/>
    </source>
</evidence>
<dbReference type="InterPro" id="IPR049492">
    <property type="entry name" value="BD-FAE-like_dom"/>
</dbReference>
<evidence type="ECO:0000313" key="5">
    <source>
        <dbReference type="EMBL" id="MBY8336555.1"/>
    </source>
</evidence>
<keyword evidence="1 5" id="KW-0378">Hydrolase</keyword>
<evidence type="ECO:0000259" key="4">
    <source>
        <dbReference type="Pfam" id="PF20434"/>
    </source>
</evidence>
<dbReference type="InterPro" id="IPR050300">
    <property type="entry name" value="GDXG_lipolytic_enzyme"/>
</dbReference>
<feature type="region of interest" description="Disordered" evidence="2">
    <location>
        <begin position="312"/>
        <end position="356"/>
    </location>
</feature>
<keyword evidence="6" id="KW-1185">Reference proteome</keyword>